<dbReference type="InterPro" id="IPR008242">
    <property type="entry name" value="Chor_mutase/pphenate_deHydtase"/>
</dbReference>
<dbReference type="SMART" id="SM00830">
    <property type="entry name" value="CM_2"/>
    <property type="match status" value="1"/>
</dbReference>
<evidence type="ECO:0000256" key="1">
    <source>
        <dbReference type="ARBA" id="ARBA00000824"/>
    </source>
</evidence>
<keyword evidence="14" id="KW-0456">Lyase</keyword>
<dbReference type="SUPFAM" id="SSF55021">
    <property type="entry name" value="ACT-like"/>
    <property type="match status" value="1"/>
</dbReference>
<evidence type="ECO:0000256" key="18">
    <source>
        <dbReference type="ARBA" id="ARBA00047848"/>
    </source>
</evidence>
<dbReference type="InterPro" id="IPR045865">
    <property type="entry name" value="ACT-like_dom_sf"/>
</dbReference>
<dbReference type="InterPro" id="IPR018528">
    <property type="entry name" value="Preph_deHydtase_CS"/>
</dbReference>
<evidence type="ECO:0000256" key="2">
    <source>
        <dbReference type="ARBA" id="ARBA00002364"/>
    </source>
</evidence>
<dbReference type="GO" id="GO:0004106">
    <property type="term" value="F:chorismate mutase activity"/>
    <property type="evidence" value="ECO:0007669"/>
    <property type="project" value="UniProtKB-EC"/>
</dbReference>
<evidence type="ECO:0000256" key="6">
    <source>
        <dbReference type="ARBA" id="ARBA00013147"/>
    </source>
</evidence>
<dbReference type="Pfam" id="PF00800">
    <property type="entry name" value="PDT"/>
    <property type="match status" value="1"/>
</dbReference>
<keyword evidence="9" id="KW-0963">Cytoplasm</keyword>
<evidence type="ECO:0000256" key="14">
    <source>
        <dbReference type="ARBA" id="ARBA00023239"/>
    </source>
</evidence>
<accession>A0A4Z0YKF5</accession>
<gene>
    <name evidence="23" type="primary">pheA</name>
    <name evidence="23" type="ORF">CAGA_07010</name>
</gene>
<dbReference type="OrthoDB" id="9802281at2"/>
<dbReference type="Gene3D" id="3.40.190.10">
    <property type="entry name" value="Periplasmic binding protein-like II"/>
    <property type="match status" value="2"/>
</dbReference>
<feature type="site" description="Essential for prephenate dehydratase activity" evidence="19">
    <location>
        <position position="275"/>
    </location>
</feature>
<evidence type="ECO:0000256" key="12">
    <source>
        <dbReference type="ARBA" id="ARBA00023222"/>
    </source>
</evidence>
<dbReference type="GO" id="GO:0005737">
    <property type="term" value="C:cytoplasm"/>
    <property type="evidence" value="ECO:0007669"/>
    <property type="project" value="UniProtKB-SubCell"/>
</dbReference>
<dbReference type="Gene3D" id="3.30.70.260">
    <property type="match status" value="1"/>
</dbReference>
<comment type="subcellular location">
    <subcellularLocation>
        <location evidence="3">Cytoplasm</location>
    </subcellularLocation>
</comment>
<dbReference type="UniPathway" id="UPA00121">
    <property type="reaction ID" value="UER00345"/>
</dbReference>
<dbReference type="Proteomes" id="UP000297714">
    <property type="component" value="Unassembled WGS sequence"/>
</dbReference>
<dbReference type="Gene3D" id="1.20.59.10">
    <property type="entry name" value="Chorismate mutase"/>
    <property type="match status" value="1"/>
</dbReference>
<keyword evidence="15" id="KW-0511">Multifunctional enzyme</keyword>
<dbReference type="EMBL" id="SRMQ01000002">
    <property type="protein sequence ID" value="TGJ77332.1"/>
    <property type="molecule type" value="Genomic_DNA"/>
</dbReference>
<evidence type="ECO:0000256" key="5">
    <source>
        <dbReference type="ARBA" id="ARBA00004817"/>
    </source>
</evidence>
<evidence type="ECO:0000256" key="9">
    <source>
        <dbReference type="ARBA" id="ARBA00022490"/>
    </source>
</evidence>
<evidence type="ECO:0000256" key="4">
    <source>
        <dbReference type="ARBA" id="ARBA00004741"/>
    </source>
</evidence>
<dbReference type="CDD" id="cd13631">
    <property type="entry name" value="PBP2_Ct-PDT_like"/>
    <property type="match status" value="1"/>
</dbReference>
<proteinExistence type="predicted"/>
<dbReference type="PANTHER" id="PTHR21022:SF19">
    <property type="entry name" value="PREPHENATE DEHYDRATASE-RELATED"/>
    <property type="match status" value="1"/>
</dbReference>
<dbReference type="GO" id="GO:0046417">
    <property type="term" value="P:chorismate metabolic process"/>
    <property type="evidence" value="ECO:0007669"/>
    <property type="project" value="InterPro"/>
</dbReference>
<evidence type="ECO:0000256" key="8">
    <source>
        <dbReference type="ARBA" id="ARBA00021872"/>
    </source>
</evidence>
<sequence length="374" mass="41541">MTLEEIRKEIDQIDEALLPLFLKRMECAKAVAVIKKETGQPVLNAEREQAILNRIGSRAGEFGGEARMLYANMMDMSRSLQHSLLGSGQELRAAIRDAGVKPEKAEKIACLGEIGSYSHEALLQLYPHTFPLFYQDFGGIFAAVESGEADLGLLPVENSSAGSVGEVYDLILQYRYSIIAATTLLVRHCMASAKKVDPRSIRTVYSHPQALSQCSVYIEKNDLHALPCSSTAAAAQMIAQRQEAGIAAICSEHAAKQYKLHIVQNDIQNTSNNRTRFIVISRRLYIPDGAQKISLCFSLPHKTGSLYSVLARFAAAGLNLTKIESRPIAERNFEYDFYLDFTGNVHEERTLNLLCALNDELPRFSFLGNYTENE</sequence>
<comment type="pathway">
    <text evidence="5">Metabolic intermediate biosynthesis; prephenate biosynthesis; prephenate from chorismate: step 1/1.</text>
</comment>
<dbReference type="RefSeq" id="WP_135657749.1">
    <property type="nucleotide sequence ID" value="NZ_JAJUFJ010000002.1"/>
</dbReference>
<dbReference type="NCBIfam" id="NF008865">
    <property type="entry name" value="PRK11898.1"/>
    <property type="match status" value="1"/>
</dbReference>
<dbReference type="InterPro" id="IPR002701">
    <property type="entry name" value="CM_II_prokaryot"/>
</dbReference>
<dbReference type="InterPro" id="IPR001086">
    <property type="entry name" value="Preph_deHydtase"/>
</dbReference>
<dbReference type="PROSITE" id="PS51171">
    <property type="entry name" value="PREPHENATE_DEHYDR_3"/>
    <property type="match status" value="1"/>
</dbReference>
<name>A0A4Z0YKF5_9FIRM</name>
<dbReference type="AlphaFoldDB" id="A0A4Z0YKF5"/>
<comment type="catalytic activity">
    <reaction evidence="1">
        <text>chorismate = prephenate</text>
        <dbReference type="Rhea" id="RHEA:13897"/>
        <dbReference type="ChEBI" id="CHEBI:29748"/>
        <dbReference type="ChEBI" id="CHEBI:29934"/>
        <dbReference type="EC" id="5.4.99.5"/>
    </reaction>
</comment>
<dbReference type="CDD" id="cd04905">
    <property type="entry name" value="ACT_CM-PDT"/>
    <property type="match status" value="1"/>
</dbReference>
<evidence type="ECO:0000256" key="11">
    <source>
        <dbReference type="ARBA" id="ARBA00023141"/>
    </source>
</evidence>
<feature type="domain" description="Chorismate mutase" evidence="20">
    <location>
        <begin position="1"/>
        <end position="85"/>
    </location>
</feature>
<keyword evidence="13" id="KW-0413">Isomerase</keyword>
<dbReference type="PROSITE" id="PS00858">
    <property type="entry name" value="PREPHENATE_DEHYDR_2"/>
    <property type="match status" value="1"/>
</dbReference>
<dbReference type="PANTHER" id="PTHR21022">
    <property type="entry name" value="PREPHENATE DEHYDRATASE P PROTEIN"/>
    <property type="match status" value="1"/>
</dbReference>
<feature type="domain" description="ACT" evidence="22">
    <location>
        <begin position="294"/>
        <end position="374"/>
    </location>
</feature>
<dbReference type="GO" id="GO:0009094">
    <property type="term" value="P:L-phenylalanine biosynthetic process"/>
    <property type="evidence" value="ECO:0007669"/>
    <property type="project" value="UniProtKB-UniPathway"/>
</dbReference>
<evidence type="ECO:0000256" key="10">
    <source>
        <dbReference type="ARBA" id="ARBA00022605"/>
    </source>
</evidence>
<dbReference type="InterPro" id="IPR036979">
    <property type="entry name" value="CM_dom_sf"/>
</dbReference>
<dbReference type="SUPFAM" id="SSF48600">
    <property type="entry name" value="Chorismate mutase II"/>
    <property type="match status" value="1"/>
</dbReference>
<dbReference type="EC" id="4.2.1.51" evidence="6"/>
<dbReference type="UniPathway" id="UPA00120">
    <property type="reaction ID" value="UER00203"/>
</dbReference>
<keyword evidence="11" id="KW-0057">Aromatic amino acid biosynthesis</keyword>
<evidence type="ECO:0000256" key="3">
    <source>
        <dbReference type="ARBA" id="ARBA00004496"/>
    </source>
</evidence>
<feature type="domain" description="Prephenate dehydratase" evidence="21">
    <location>
        <begin position="107"/>
        <end position="282"/>
    </location>
</feature>
<evidence type="ECO:0000313" key="24">
    <source>
        <dbReference type="Proteomes" id="UP000297714"/>
    </source>
</evidence>
<organism evidence="23 24">
    <name type="scientific">Caproiciproducens galactitolivorans</name>
    <dbReference type="NCBI Taxonomy" id="642589"/>
    <lineage>
        <taxon>Bacteria</taxon>
        <taxon>Bacillati</taxon>
        <taxon>Bacillota</taxon>
        <taxon>Clostridia</taxon>
        <taxon>Eubacteriales</taxon>
        <taxon>Acutalibacteraceae</taxon>
        <taxon>Caproiciproducens</taxon>
    </lineage>
</organism>
<protein>
    <recommendedName>
        <fullName evidence="7">Bifunctional chorismate mutase/prephenate dehydratase</fullName>
        <ecNumber evidence="6">4.2.1.51</ecNumber>
    </recommendedName>
    <alternativeName>
        <fullName evidence="17">Chorismate mutase-prephenate dehydratase</fullName>
    </alternativeName>
    <alternativeName>
        <fullName evidence="8">Prephenate dehydratase</fullName>
    </alternativeName>
    <alternativeName>
        <fullName evidence="16">p-protein</fullName>
    </alternativeName>
</protein>
<dbReference type="GO" id="GO:0004664">
    <property type="term" value="F:prephenate dehydratase activity"/>
    <property type="evidence" value="ECO:0007669"/>
    <property type="project" value="UniProtKB-EC"/>
</dbReference>
<dbReference type="Pfam" id="PF01817">
    <property type="entry name" value="CM_2"/>
    <property type="match status" value="1"/>
</dbReference>
<evidence type="ECO:0000259" key="22">
    <source>
        <dbReference type="PROSITE" id="PS51671"/>
    </source>
</evidence>
<evidence type="ECO:0000256" key="17">
    <source>
        <dbReference type="ARBA" id="ARBA00031520"/>
    </source>
</evidence>
<reference evidence="23 24" key="1">
    <citation type="submission" date="2019-04" db="EMBL/GenBank/DDBJ databases">
        <authorList>
            <person name="Poehlein A."/>
            <person name="Bengelsdorf F.R."/>
            <person name="Duerre P."/>
            <person name="Daniel R."/>
        </authorList>
    </citation>
    <scope>NUCLEOTIDE SEQUENCE [LARGE SCALE GENOMIC DNA]</scope>
    <source>
        <strain evidence="23 24">BS-1</strain>
    </source>
</reference>
<keyword evidence="12" id="KW-0584">Phenylalanine biosynthesis</keyword>
<comment type="caution">
    <text evidence="23">The sequence shown here is derived from an EMBL/GenBank/DDBJ whole genome shotgun (WGS) entry which is preliminary data.</text>
</comment>
<dbReference type="InterPro" id="IPR002912">
    <property type="entry name" value="ACT_dom"/>
</dbReference>
<comment type="catalytic activity">
    <reaction evidence="18">
        <text>prephenate + H(+) = 3-phenylpyruvate + CO2 + H2O</text>
        <dbReference type="Rhea" id="RHEA:21648"/>
        <dbReference type="ChEBI" id="CHEBI:15377"/>
        <dbReference type="ChEBI" id="CHEBI:15378"/>
        <dbReference type="ChEBI" id="CHEBI:16526"/>
        <dbReference type="ChEBI" id="CHEBI:18005"/>
        <dbReference type="ChEBI" id="CHEBI:29934"/>
        <dbReference type="EC" id="4.2.1.51"/>
    </reaction>
</comment>
<dbReference type="PROSITE" id="PS00857">
    <property type="entry name" value="PREPHENATE_DEHYDR_1"/>
    <property type="match status" value="1"/>
</dbReference>
<evidence type="ECO:0000256" key="19">
    <source>
        <dbReference type="PIRSR" id="PIRSR001500-2"/>
    </source>
</evidence>
<dbReference type="PIRSF" id="PIRSF001500">
    <property type="entry name" value="Chor_mut_pdt_Ppr"/>
    <property type="match status" value="1"/>
</dbReference>
<evidence type="ECO:0000256" key="15">
    <source>
        <dbReference type="ARBA" id="ARBA00023268"/>
    </source>
</evidence>
<evidence type="ECO:0000256" key="16">
    <source>
        <dbReference type="ARBA" id="ARBA00031175"/>
    </source>
</evidence>
<dbReference type="SUPFAM" id="SSF53850">
    <property type="entry name" value="Periplasmic binding protein-like II"/>
    <property type="match status" value="1"/>
</dbReference>
<keyword evidence="24" id="KW-1185">Reference proteome</keyword>
<evidence type="ECO:0000313" key="23">
    <source>
        <dbReference type="EMBL" id="TGJ77332.1"/>
    </source>
</evidence>
<evidence type="ECO:0000256" key="13">
    <source>
        <dbReference type="ARBA" id="ARBA00023235"/>
    </source>
</evidence>
<keyword evidence="10" id="KW-0028">Amino-acid biosynthesis</keyword>
<evidence type="ECO:0000259" key="20">
    <source>
        <dbReference type="PROSITE" id="PS51168"/>
    </source>
</evidence>
<comment type="function">
    <text evidence="2">Catalyzes the Claisen rearrangement of chorismate to prephenate and the decarboxylation/dehydration of prephenate to phenylpyruvate.</text>
</comment>
<evidence type="ECO:0000259" key="21">
    <source>
        <dbReference type="PROSITE" id="PS51171"/>
    </source>
</evidence>
<dbReference type="PROSITE" id="PS51168">
    <property type="entry name" value="CHORISMATE_MUT_2"/>
    <property type="match status" value="1"/>
</dbReference>
<dbReference type="PROSITE" id="PS51671">
    <property type="entry name" value="ACT"/>
    <property type="match status" value="1"/>
</dbReference>
<comment type="pathway">
    <text evidence="4">Amino-acid biosynthesis; L-phenylalanine biosynthesis; phenylpyruvate from prephenate: step 1/1.</text>
</comment>
<dbReference type="InterPro" id="IPR036263">
    <property type="entry name" value="Chorismate_II_sf"/>
</dbReference>
<evidence type="ECO:0000256" key="7">
    <source>
        <dbReference type="ARBA" id="ARBA00014401"/>
    </source>
</evidence>